<dbReference type="Proteomes" id="UP000324269">
    <property type="component" value="Unassembled WGS sequence"/>
</dbReference>
<reference evidence="2 3" key="1">
    <citation type="submission" date="2019-08" db="EMBL/GenBank/DDBJ databases">
        <title>Bacillus genomes from the desert of Cuatro Cienegas, Coahuila.</title>
        <authorList>
            <person name="Olmedo-Alvarez G."/>
        </authorList>
    </citation>
    <scope>NUCLEOTIDE SEQUENCE [LARGE SCALE GENOMIC DNA]</scope>
    <source>
        <strain evidence="2 3">CH87b_3T</strain>
    </source>
</reference>
<feature type="region of interest" description="Disordered" evidence="1">
    <location>
        <begin position="1"/>
        <end position="41"/>
    </location>
</feature>
<gene>
    <name evidence="2" type="ORF">FZC85_11480</name>
</gene>
<dbReference type="OrthoDB" id="2697500at2"/>
<feature type="compositionally biased region" description="Basic and acidic residues" evidence="1">
    <location>
        <begin position="21"/>
        <end position="34"/>
    </location>
</feature>
<evidence type="ECO:0000313" key="2">
    <source>
        <dbReference type="EMBL" id="TYS85594.1"/>
    </source>
</evidence>
<protein>
    <submittedName>
        <fullName evidence="2">Uncharacterized protein</fullName>
    </submittedName>
</protein>
<feature type="compositionally biased region" description="Basic and acidic residues" evidence="1">
    <location>
        <begin position="1"/>
        <end position="11"/>
    </location>
</feature>
<organism evidence="2 3">
    <name type="scientific">Rossellomorea aquimaris</name>
    <dbReference type="NCBI Taxonomy" id="189382"/>
    <lineage>
        <taxon>Bacteria</taxon>
        <taxon>Bacillati</taxon>
        <taxon>Bacillota</taxon>
        <taxon>Bacilli</taxon>
        <taxon>Bacillales</taxon>
        <taxon>Bacillaceae</taxon>
        <taxon>Rossellomorea</taxon>
    </lineage>
</organism>
<name>A0A5D4TYY9_9BACI</name>
<dbReference type="RefSeq" id="WP_148968455.1">
    <property type="nucleotide sequence ID" value="NZ_JBNIKW010000004.1"/>
</dbReference>
<evidence type="ECO:0000256" key="1">
    <source>
        <dbReference type="SAM" id="MobiDB-lite"/>
    </source>
</evidence>
<dbReference type="EMBL" id="VTEZ01000003">
    <property type="protein sequence ID" value="TYS85594.1"/>
    <property type="molecule type" value="Genomic_DNA"/>
</dbReference>
<dbReference type="AlphaFoldDB" id="A0A5D4TYY9"/>
<comment type="caution">
    <text evidence="2">The sequence shown here is derived from an EMBL/GenBank/DDBJ whole genome shotgun (WGS) entry which is preliminary data.</text>
</comment>
<accession>A0A5D4TYY9</accession>
<proteinExistence type="predicted"/>
<evidence type="ECO:0000313" key="3">
    <source>
        <dbReference type="Proteomes" id="UP000324269"/>
    </source>
</evidence>
<sequence>MSEEKKMHPFDRMMYGGRTRKKEEAPSQEKREGSNEEGSLLDGIHSMMNSIDDLKPLYKKISPLLKQWNIK</sequence>